<evidence type="ECO:0000313" key="2">
    <source>
        <dbReference type="Proteomes" id="UP000267027"/>
    </source>
</evidence>
<evidence type="ECO:0000313" key="1">
    <source>
        <dbReference type="EMBL" id="VDM56833.1"/>
    </source>
</evidence>
<proteinExistence type="predicted"/>
<organism evidence="3">
    <name type="scientific">Angiostrongylus costaricensis</name>
    <name type="common">Nematode worm</name>
    <dbReference type="NCBI Taxonomy" id="334426"/>
    <lineage>
        <taxon>Eukaryota</taxon>
        <taxon>Metazoa</taxon>
        <taxon>Ecdysozoa</taxon>
        <taxon>Nematoda</taxon>
        <taxon>Chromadorea</taxon>
        <taxon>Rhabditida</taxon>
        <taxon>Rhabditina</taxon>
        <taxon>Rhabditomorpha</taxon>
        <taxon>Strongyloidea</taxon>
        <taxon>Metastrongylidae</taxon>
        <taxon>Angiostrongylus</taxon>
    </lineage>
</organism>
<dbReference type="Proteomes" id="UP000267027">
    <property type="component" value="Unassembled WGS sequence"/>
</dbReference>
<name>A0A0R3PKT0_ANGCS</name>
<gene>
    <name evidence="1" type="ORF">ACOC_LOCUS5248</name>
</gene>
<sequence>MFGSSIIDLAAQLQNFVIATLIYAAIVGEWSPNELHTRSTSCANGCLAINLTMLHMAGSMSAAKKKAVIIREYIEELTASTLLVGESQLAEFLAALRCMIRTS</sequence>
<protein>
    <submittedName>
        <fullName evidence="1 3">Uncharacterized protein</fullName>
    </submittedName>
</protein>
<dbReference type="EMBL" id="UYYA01003859">
    <property type="protein sequence ID" value="VDM56833.1"/>
    <property type="molecule type" value="Genomic_DNA"/>
</dbReference>
<reference evidence="1 2" key="2">
    <citation type="submission" date="2018-11" db="EMBL/GenBank/DDBJ databases">
        <authorList>
            <consortium name="Pathogen Informatics"/>
        </authorList>
    </citation>
    <scope>NUCLEOTIDE SEQUENCE [LARGE SCALE GENOMIC DNA]</scope>
    <source>
        <strain evidence="1 2">Costa Rica</strain>
    </source>
</reference>
<evidence type="ECO:0000313" key="3">
    <source>
        <dbReference type="WBParaSite" id="ACOC_0000524701-mRNA-1"/>
    </source>
</evidence>
<keyword evidence="2" id="KW-1185">Reference proteome</keyword>
<dbReference type="WBParaSite" id="ACOC_0000524701-mRNA-1">
    <property type="protein sequence ID" value="ACOC_0000524701-mRNA-1"/>
    <property type="gene ID" value="ACOC_0000524701"/>
</dbReference>
<reference evidence="3" key="1">
    <citation type="submission" date="2017-02" db="UniProtKB">
        <authorList>
            <consortium name="WormBaseParasite"/>
        </authorList>
    </citation>
    <scope>IDENTIFICATION</scope>
</reference>
<accession>A0A0R3PKT0</accession>
<dbReference type="AlphaFoldDB" id="A0A0R3PKT0"/>